<protein>
    <submittedName>
        <fullName evidence="1">Uncharacterized protein</fullName>
    </submittedName>
</protein>
<dbReference type="EMBL" id="JPDN02000054">
    <property type="protein sequence ID" value="PON21143.1"/>
    <property type="molecule type" value="Genomic_DNA"/>
</dbReference>
<dbReference type="Proteomes" id="UP000054821">
    <property type="component" value="Unassembled WGS sequence"/>
</dbReference>
<keyword evidence="2" id="KW-1185">Reference proteome</keyword>
<reference evidence="1 2" key="1">
    <citation type="journal article" date="2016" name="Genome Announc.">
        <title>Draft Whole-Genome Sequence of Trichoderma gamsii T6085, a Promising Biocontrol Agent of Fusarium Head Blight on Wheat.</title>
        <authorList>
            <person name="Baroncelli R."/>
            <person name="Zapparata A."/>
            <person name="Piaggeschi G."/>
            <person name="Sarrocco S."/>
            <person name="Vannacci G."/>
        </authorList>
    </citation>
    <scope>NUCLEOTIDE SEQUENCE [LARGE SCALE GENOMIC DNA]</scope>
    <source>
        <strain evidence="1 2">T6085</strain>
    </source>
</reference>
<sequence>MEEQEPHIFLRHEAPDFHAYCQFTSFEHSTCLISLSDWHNDELLVLLVLLKTSTCSSTIAVAQRQTVCLSLGSVPPSFNWPKESPGHISHECEIRPSRMEHKVHLVHTGGLSENIKSVKSFRLLMQRSFPHTCGRLCSLSCMRIPSSRNL</sequence>
<name>A0A2P4ZA10_9HYPO</name>
<dbReference type="GeneID" id="36347883"/>
<evidence type="ECO:0000313" key="1">
    <source>
        <dbReference type="EMBL" id="PON21143.1"/>
    </source>
</evidence>
<dbReference type="AlphaFoldDB" id="A0A2P4ZA10"/>
<evidence type="ECO:0000313" key="2">
    <source>
        <dbReference type="Proteomes" id="UP000054821"/>
    </source>
</evidence>
<accession>A0A2P4ZA10</accession>
<dbReference type="RefSeq" id="XP_024404568.1">
    <property type="nucleotide sequence ID" value="XM_024550692.1"/>
</dbReference>
<organism evidence="1 2">
    <name type="scientific">Trichoderma gamsii</name>
    <dbReference type="NCBI Taxonomy" id="398673"/>
    <lineage>
        <taxon>Eukaryota</taxon>
        <taxon>Fungi</taxon>
        <taxon>Dikarya</taxon>
        <taxon>Ascomycota</taxon>
        <taxon>Pezizomycotina</taxon>
        <taxon>Sordariomycetes</taxon>
        <taxon>Hypocreomycetidae</taxon>
        <taxon>Hypocreales</taxon>
        <taxon>Hypocreaceae</taxon>
        <taxon>Trichoderma</taxon>
    </lineage>
</organism>
<comment type="caution">
    <text evidence="1">The sequence shown here is derived from an EMBL/GenBank/DDBJ whole genome shotgun (WGS) entry which is preliminary data.</text>
</comment>
<gene>
    <name evidence="1" type="ORF">TGAM01_v209991</name>
</gene>
<proteinExistence type="predicted"/>